<protein>
    <submittedName>
        <fullName evidence="1">GTP-binding domain protein</fullName>
    </submittedName>
</protein>
<organism evidence="1">
    <name type="scientific">Erwinia phage Fifi051</name>
    <dbReference type="NCBI Taxonomy" id="3238787"/>
    <lineage>
        <taxon>Viruses</taxon>
        <taxon>Duplodnaviria</taxon>
        <taxon>Heunggongvirae</taxon>
        <taxon>Uroviricota</taxon>
        <taxon>Caudoviricetes</taxon>
    </lineage>
</organism>
<evidence type="ECO:0000313" key="1">
    <source>
        <dbReference type="EMBL" id="XDG19188.1"/>
    </source>
</evidence>
<sequence>MLRINRDYQKVCLCGKGYMSRNDHLCGHCRTRKDKEALEKYCRTMPQRIVVFGGRDFTDIDRMEFVIRKLVEENFITDPCELVCGMARGADITAFRLFSELGIRIHEFPADWDRLGKRAGFVRNGEMAEFCTVGIGFWNGISHGTKHMIDTMDRAKKPCIVVRY</sequence>
<accession>A0AB39ACL3</accession>
<reference evidence="1" key="1">
    <citation type="submission" date="2024-07" db="EMBL/GenBank/DDBJ databases">
        <authorList>
            <person name="Grose E."/>
            <person name="Duffy M.E."/>
            <person name="Ewool L.M."/>
            <person name="Grose J.H."/>
        </authorList>
    </citation>
    <scope>NUCLEOTIDE SEQUENCE</scope>
</reference>
<name>A0AB39ACL3_9CAUD</name>
<proteinExistence type="predicted"/>
<dbReference type="EMBL" id="PQ072212">
    <property type="protein sequence ID" value="XDG19188.1"/>
    <property type="molecule type" value="Genomic_DNA"/>
</dbReference>